<keyword evidence="12" id="KW-1185">Reference proteome</keyword>
<dbReference type="GO" id="GO:0005739">
    <property type="term" value="C:mitochondrion"/>
    <property type="evidence" value="ECO:0007669"/>
    <property type="project" value="TreeGrafter"/>
</dbReference>
<evidence type="ECO:0000313" key="11">
    <source>
        <dbReference type="EMBL" id="KAJ4176686.1"/>
    </source>
</evidence>
<dbReference type="InterPro" id="IPR029154">
    <property type="entry name" value="HIBADH-like_NADP-bd"/>
</dbReference>
<dbReference type="Pfam" id="PF14833">
    <property type="entry name" value="NAD_binding_11"/>
    <property type="match status" value="1"/>
</dbReference>
<dbReference type="GO" id="GO:0008442">
    <property type="term" value="F:3-hydroxyisobutyrate dehydrogenase activity"/>
    <property type="evidence" value="ECO:0007669"/>
    <property type="project" value="UniProtKB-EC"/>
</dbReference>
<dbReference type="PANTHER" id="PTHR22981">
    <property type="entry name" value="3-HYDROXYISOBUTYRATE DEHYDROGENASE-RELATED"/>
    <property type="match status" value="1"/>
</dbReference>
<proteinExistence type="inferred from homology"/>
<keyword evidence="6" id="KW-0520">NAD</keyword>
<dbReference type="InterPro" id="IPR036291">
    <property type="entry name" value="NAD(P)-bd_dom_sf"/>
</dbReference>
<feature type="domain" description="6-phosphogluconate dehydrogenase NADP-binding" evidence="9">
    <location>
        <begin position="4"/>
        <end position="160"/>
    </location>
</feature>
<feature type="domain" description="3-hydroxyisobutyrate dehydrogenase-like NAD-binding" evidence="10">
    <location>
        <begin position="163"/>
        <end position="274"/>
    </location>
</feature>
<dbReference type="InterPro" id="IPR013328">
    <property type="entry name" value="6PGD_dom2"/>
</dbReference>
<accession>A0A9W8QU94</accession>
<comment type="similarity">
    <text evidence="2">Belongs to the HIBADH-related family. 3-hydroxyisobutyrate dehydrogenase subfamily.</text>
</comment>
<dbReference type="Proteomes" id="UP001152087">
    <property type="component" value="Unassembled WGS sequence"/>
</dbReference>
<dbReference type="OrthoDB" id="21615at2759"/>
<sequence length="305" mass="32560">MGLRMGRNLAKKLPNSGMYIYDVSAKAVDEFKASTPQAILCSSAKEVAEKADVIFSIVPESSHVRAVYLAPETGIINANLDGKLLFELSTIDMETTRDIGEKILSKHPGASYYDAPVSGGDTGADAGTLTIMVGCSESDKNWPQIQEILSTMGKDIIACGGLGNGLIVKICNNYCSSIITIATTDTFNMAIRAGMDPLLLQKIFKTSTCANSNCQVMNPVPGLSPKAPSSNGYKGGFKVQYMLKDVGLALGLARTAGVTLALGNMSLGVYQGASLDPRCRDLDSKVVYRYLGGPEDWKKYVRKSS</sequence>
<evidence type="ECO:0000256" key="6">
    <source>
        <dbReference type="ARBA" id="ARBA00023027"/>
    </source>
</evidence>
<dbReference type="InterPro" id="IPR006115">
    <property type="entry name" value="6PGDH_NADP-bd"/>
</dbReference>
<comment type="caution">
    <text evidence="11">The sequence shown here is derived from an EMBL/GenBank/DDBJ whole genome shotgun (WGS) entry which is preliminary data.</text>
</comment>
<evidence type="ECO:0000259" key="9">
    <source>
        <dbReference type="Pfam" id="PF03446"/>
    </source>
</evidence>
<dbReference type="EC" id="1.1.1.31" evidence="3"/>
<dbReference type="InterPro" id="IPR015815">
    <property type="entry name" value="HIBADH-related"/>
</dbReference>
<dbReference type="InterPro" id="IPR008927">
    <property type="entry name" value="6-PGluconate_DH-like_C_sf"/>
</dbReference>
<gene>
    <name evidence="11" type="ORF">NW755_014280</name>
</gene>
<keyword evidence="4" id="KW-0101">Branched-chain amino acid catabolism</keyword>
<name>A0A9W8QU94_9HYPO</name>
<organism evidence="11 12">
    <name type="scientific">Fusarium falciforme</name>
    <dbReference type="NCBI Taxonomy" id="195108"/>
    <lineage>
        <taxon>Eukaryota</taxon>
        <taxon>Fungi</taxon>
        <taxon>Dikarya</taxon>
        <taxon>Ascomycota</taxon>
        <taxon>Pezizomycotina</taxon>
        <taxon>Sordariomycetes</taxon>
        <taxon>Hypocreomycetidae</taxon>
        <taxon>Hypocreales</taxon>
        <taxon>Nectriaceae</taxon>
        <taxon>Fusarium</taxon>
        <taxon>Fusarium solani species complex</taxon>
    </lineage>
</organism>
<dbReference type="FunFam" id="1.10.1040.10:FF:000006">
    <property type="entry name" value="3-hydroxyisobutyrate dehydrogenase"/>
    <property type="match status" value="1"/>
</dbReference>
<evidence type="ECO:0000256" key="3">
    <source>
        <dbReference type="ARBA" id="ARBA00012991"/>
    </source>
</evidence>
<evidence type="ECO:0000256" key="1">
    <source>
        <dbReference type="ARBA" id="ARBA00005109"/>
    </source>
</evidence>
<evidence type="ECO:0000256" key="4">
    <source>
        <dbReference type="ARBA" id="ARBA00022456"/>
    </source>
</evidence>
<evidence type="ECO:0000256" key="7">
    <source>
        <dbReference type="ARBA" id="ARBA00049197"/>
    </source>
</evidence>
<protein>
    <recommendedName>
        <fullName evidence="3">3-hydroxyisobutyrate dehydrogenase</fullName>
        <ecNumber evidence="3">1.1.1.31</ecNumber>
    </recommendedName>
</protein>
<dbReference type="Gene3D" id="3.40.50.720">
    <property type="entry name" value="NAD(P)-binding Rossmann-like Domain"/>
    <property type="match status" value="1"/>
</dbReference>
<dbReference type="GO" id="GO:0006574">
    <property type="term" value="P:L-valine catabolic process"/>
    <property type="evidence" value="ECO:0007669"/>
    <property type="project" value="TreeGrafter"/>
</dbReference>
<evidence type="ECO:0000259" key="10">
    <source>
        <dbReference type="Pfam" id="PF14833"/>
    </source>
</evidence>
<comment type="pathway">
    <text evidence="1">Amino-acid degradation; L-valine degradation.</text>
</comment>
<dbReference type="SUPFAM" id="SSF48179">
    <property type="entry name" value="6-phosphogluconate dehydrogenase C-terminal domain-like"/>
    <property type="match status" value="1"/>
</dbReference>
<dbReference type="PANTHER" id="PTHR22981:SF81">
    <property type="entry name" value="DEHYDROGENASE, PUTATIVE-RELATED"/>
    <property type="match status" value="1"/>
</dbReference>
<comment type="catalytic activity">
    <reaction evidence="7">
        <text>3-hydroxy-2-methylpropanoate + NAD(+) = 2-methyl-3-oxopropanoate + NADH + H(+)</text>
        <dbReference type="Rhea" id="RHEA:17681"/>
        <dbReference type="ChEBI" id="CHEBI:11805"/>
        <dbReference type="ChEBI" id="CHEBI:15378"/>
        <dbReference type="ChEBI" id="CHEBI:57540"/>
        <dbReference type="ChEBI" id="CHEBI:57700"/>
        <dbReference type="ChEBI" id="CHEBI:57945"/>
        <dbReference type="EC" id="1.1.1.31"/>
    </reaction>
</comment>
<keyword evidence="5" id="KW-0560">Oxidoreductase</keyword>
<dbReference type="EMBL" id="JAOQAV010000164">
    <property type="protein sequence ID" value="KAJ4176686.1"/>
    <property type="molecule type" value="Genomic_DNA"/>
</dbReference>
<evidence type="ECO:0000256" key="5">
    <source>
        <dbReference type="ARBA" id="ARBA00023002"/>
    </source>
</evidence>
<dbReference type="Pfam" id="PF03446">
    <property type="entry name" value="NAD_binding_2"/>
    <property type="match status" value="1"/>
</dbReference>
<dbReference type="Gene3D" id="1.10.1040.10">
    <property type="entry name" value="N-(1-d-carboxylethyl)-l-norvaline Dehydrogenase, domain 2"/>
    <property type="match status" value="1"/>
</dbReference>
<dbReference type="GO" id="GO:0051287">
    <property type="term" value="F:NAD binding"/>
    <property type="evidence" value="ECO:0007669"/>
    <property type="project" value="InterPro"/>
</dbReference>
<evidence type="ECO:0000256" key="8">
    <source>
        <dbReference type="PIRSR" id="PIRSR000103-1"/>
    </source>
</evidence>
<evidence type="ECO:0000313" key="12">
    <source>
        <dbReference type="Proteomes" id="UP001152087"/>
    </source>
</evidence>
<feature type="active site" evidence="8">
    <location>
        <position position="169"/>
    </location>
</feature>
<reference evidence="11" key="1">
    <citation type="submission" date="2022-09" db="EMBL/GenBank/DDBJ databases">
        <title>Fusarium specimens isolated from Avocado Roots.</title>
        <authorList>
            <person name="Stajich J."/>
            <person name="Roper C."/>
            <person name="Heimlech-Rivalta G."/>
        </authorList>
    </citation>
    <scope>NUCLEOTIDE SEQUENCE</scope>
    <source>
        <strain evidence="11">A02</strain>
    </source>
</reference>
<dbReference type="SUPFAM" id="SSF51735">
    <property type="entry name" value="NAD(P)-binding Rossmann-fold domains"/>
    <property type="match status" value="1"/>
</dbReference>
<dbReference type="AlphaFoldDB" id="A0A9W8QU94"/>
<evidence type="ECO:0000256" key="2">
    <source>
        <dbReference type="ARBA" id="ARBA00006013"/>
    </source>
</evidence>
<dbReference type="PIRSF" id="PIRSF000103">
    <property type="entry name" value="HIBADH"/>
    <property type="match status" value="1"/>
</dbReference>
<dbReference type="GO" id="GO:0050661">
    <property type="term" value="F:NADP binding"/>
    <property type="evidence" value="ECO:0007669"/>
    <property type="project" value="InterPro"/>
</dbReference>